<dbReference type="AlphaFoldDB" id="A0A290Q3D9"/>
<dbReference type="EMBL" id="CP023344">
    <property type="protein sequence ID" value="ATC62933.1"/>
    <property type="molecule type" value="Genomic_DNA"/>
</dbReference>
<evidence type="ECO:0000313" key="2">
    <source>
        <dbReference type="Proteomes" id="UP000217265"/>
    </source>
</evidence>
<dbReference type="OrthoDB" id="194638at2"/>
<dbReference type="RefSeq" id="WP_096054568.1">
    <property type="nucleotide sequence ID" value="NZ_CP023344.1"/>
</dbReference>
<gene>
    <name evidence="1" type="ORF">CMV30_02570</name>
</gene>
<name>A0A290Q3D9_9BACT</name>
<evidence type="ECO:0000313" key="1">
    <source>
        <dbReference type="EMBL" id="ATC62933.1"/>
    </source>
</evidence>
<reference evidence="1 2" key="1">
    <citation type="submission" date="2017-09" db="EMBL/GenBank/DDBJ databases">
        <title>Complete genome sequence of Verrucomicrobial strain HZ-65, isolated from freshwater.</title>
        <authorList>
            <person name="Choi A."/>
        </authorList>
    </citation>
    <scope>NUCLEOTIDE SEQUENCE [LARGE SCALE GENOMIC DNA]</scope>
    <source>
        <strain evidence="1 2">HZ-65</strain>
    </source>
</reference>
<protein>
    <submittedName>
        <fullName evidence="1">Uncharacterized protein</fullName>
    </submittedName>
</protein>
<organism evidence="1 2">
    <name type="scientific">Nibricoccus aquaticus</name>
    <dbReference type="NCBI Taxonomy" id="2576891"/>
    <lineage>
        <taxon>Bacteria</taxon>
        <taxon>Pseudomonadati</taxon>
        <taxon>Verrucomicrobiota</taxon>
        <taxon>Opitutia</taxon>
        <taxon>Opitutales</taxon>
        <taxon>Opitutaceae</taxon>
        <taxon>Nibricoccus</taxon>
    </lineage>
</organism>
<accession>A0A290Q3D9</accession>
<keyword evidence="2" id="KW-1185">Reference proteome</keyword>
<proteinExistence type="predicted"/>
<sequence length="227" mass="25468">MSSGETQAHRELKRLAFQWALEHGLPIAGCEVRVPKSGYRADVAAMSRESLSEAGVVALFECKQCRADLIRDHADEPVVRSRSVELAARVGELRAMIAVHRPDLRRGVALFAEFDEYDLAGLRHETLHALERELGVLQSKLANCVKFARLSRYHAADHLYLVTEPGIVEAHEVPVGWGWLVREDDALVLRQPPVRYRTTAELRGRWLEAVALAGTRIAQRVLPKLNL</sequence>
<dbReference type="KEGG" id="vbh:CMV30_02570"/>
<dbReference type="Proteomes" id="UP000217265">
    <property type="component" value="Chromosome"/>
</dbReference>